<dbReference type="Proteomes" id="UP000248039">
    <property type="component" value="Unassembled WGS sequence"/>
</dbReference>
<evidence type="ECO:0000313" key="4">
    <source>
        <dbReference type="Proteomes" id="UP000248039"/>
    </source>
</evidence>
<gene>
    <name evidence="3" type="ORF">C7C46_20425</name>
</gene>
<name>A0A2V4N075_9ACTN</name>
<keyword evidence="3" id="KW-0238">DNA-binding</keyword>
<organism evidence="3 4">
    <name type="scientific">Streptomyces tateyamensis</name>
    <dbReference type="NCBI Taxonomy" id="565073"/>
    <lineage>
        <taxon>Bacteria</taxon>
        <taxon>Bacillati</taxon>
        <taxon>Actinomycetota</taxon>
        <taxon>Actinomycetes</taxon>
        <taxon>Kitasatosporales</taxon>
        <taxon>Streptomycetaceae</taxon>
        <taxon>Streptomyces</taxon>
    </lineage>
</organism>
<dbReference type="PANTHER" id="PTHR21180">
    <property type="entry name" value="ENDONUCLEASE/EXONUCLEASE/PHOSPHATASE FAMILY DOMAIN-CONTAINING PROTEIN 1"/>
    <property type="match status" value="1"/>
</dbReference>
<dbReference type="OrthoDB" id="9758724at2"/>
<dbReference type="SUPFAM" id="SSF47781">
    <property type="entry name" value="RuvA domain 2-like"/>
    <property type="match status" value="1"/>
</dbReference>
<dbReference type="Gene3D" id="1.10.150.320">
    <property type="entry name" value="Photosystem II 12 kDa extrinsic protein"/>
    <property type="match status" value="1"/>
</dbReference>
<dbReference type="InterPro" id="IPR019554">
    <property type="entry name" value="Soluble_ligand-bd"/>
</dbReference>
<keyword evidence="4" id="KW-1185">Reference proteome</keyword>
<dbReference type="GO" id="GO:0003677">
    <property type="term" value="F:DNA binding"/>
    <property type="evidence" value="ECO:0007669"/>
    <property type="project" value="UniProtKB-KW"/>
</dbReference>
<sequence>MHPLLWADRKAVLGLAVLLLLAVAYAVQHFWLGRPQPVTVPSAAAGRPSPRAAPVGTARESEPADPIEVGSGPDAPLDSAAAPAPGPRLAPVVIDVAGRVVHPGILTLPGGSRIADALRAAGGPQPGVDTDGLNLAQVLTDGEQVLVGLPGPPAPATGPTAPRGPLSLNRATQEQLDALPGIGPVLAKHILDYRSQHGSFRSLDQLGQISGIGSRKLAELKPLLTL</sequence>
<reference evidence="3 4" key="1">
    <citation type="submission" date="2018-03" db="EMBL/GenBank/DDBJ databases">
        <title>Bioinformatic expansion and discovery of thiopeptide antibiotics.</title>
        <authorList>
            <person name="Schwalen C.J."/>
            <person name="Hudson G.A."/>
            <person name="Mitchell D.A."/>
        </authorList>
    </citation>
    <scope>NUCLEOTIDE SEQUENCE [LARGE SCALE GENOMIC DNA]</scope>
    <source>
        <strain evidence="3 4">ATCC 21389</strain>
    </source>
</reference>
<feature type="region of interest" description="Disordered" evidence="1">
    <location>
        <begin position="38"/>
        <end position="84"/>
    </location>
</feature>
<evidence type="ECO:0000313" key="3">
    <source>
        <dbReference type="EMBL" id="PYC77112.1"/>
    </source>
</evidence>
<dbReference type="Pfam" id="PF10531">
    <property type="entry name" value="SLBB"/>
    <property type="match status" value="1"/>
</dbReference>
<dbReference type="PANTHER" id="PTHR21180:SF32">
    <property type="entry name" value="ENDONUCLEASE_EXONUCLEASE_PHOSPHATASE FAMILY DOMAIN-CONTAINING PROTEIN 1"/>
    <property type="match status" value="1"/>
</dbReference>
<dbReference type="InterPro" id="IPR051675">
    <property type="entry name" value="Endo/Exo/Phosphatase_dom_1"/>
</dbReference>
<proteinExistence type="predicted"/>
<dbReference type="GO" id="GO:0015627">
    <property type="term" value="C:type II protein secretion system complex"/>
    <property type="evidence" value="ECO:0007669"/>
    <property type="project" value="TreeGrafter"/>
</dbReference>
<dbReference type="AlphaFoldDB" id="A0A2V4N075"/>
<dbReference type="InterPro" id="IPR010994">
    <property type="entry name" value="RuvA_2-like"/>
</dbReference>
<feature type="compositionally biased region" description="Low complexity" evidence="1">
    <location>
        <begin position="71"/>
        <end position="84"/>
    </location>
</feature>
<dbReference type="GO" id="GO:0015628">
    <property type="term" value="P:protein secretion by the type II secretion system"/>
    <property type="evidence" value="ECO:0007669"/>
    <property type="project" value="TreeGrafter"/>
</dbReference>
<dbReference type="EMBL" id="PYBW01000074">
    <property type="protein sequence ID" value="PYC77112.1"/>
    <property type="molecule type" value="Genomic_DNA"/>
</dbReference>
<evidence type="ECO:0000256" key="1">
    <source>
        <dbReference type="SAM" id="MobiDB-lite"/>
    </source>
</evidence>
<feature type="compositionally biased region" description="Low complexity" evidence="1">
    <location>
        <begin position="40"/>
        <end position="56"/>
    </location>
</feature>
<feature type="domain" description="Soluble ligand binding" evidence="2">
    <location>
        <begin position="93"/>
        <end position="145"/>
    </location>
</feature>
<protein>
    <submittedName>
        <fullName evidence="3">DNA-binding protein</fullName>
    </submittedName>
</protein>
<dbReference type="Pfam" id="PF12836">
    <property type="entry name" value="HHH_3"/>
    <property type="match status" value="1"/>
</dbReference>
<comment type="caution">
    <text evidence="3">The sequence shown here is derived from an EMBL/GenBank/DDBJ whole genome shotgun (WGS) entry which is preliminary data.</text>
</comment>
<accession>A0A2V4N075</accession>
<evidence type="ECO:0000259" key="2">
    <source>
        <dbReference type="Pfam" id="PF10531"/>
    </source>
</evidence>